<organism evidence="1 2">
    <name type="scientific">Pelagirhabdus alkalitolerans</name>
    <dbReference type="NCBI Taxonomy" id="1612202"/>
    <lineage>
        <taxon>Bacteria</taxon>
        <taxon>Bacillati</taxon>
        <taxon>Bacillota</taxon>
        <taxon>Bacilli</taxon>
        <taxon>Bacillales</taxon>
        <taxon>Bacillaceae</taxon>
        <taxon>Pelagirhabdus</taxon>
    </lineage>
</organism>
<gene>
    <name evidence="1" type="ORF">SAMN05421734_104189</name>
</gene>
<dbReference type="NCBIfam" id="NF038094">
    <property type="entry name" value="CueP_fam"/>
    <property type="match status" value="1"/>
</dbReference>
<dbReference type="AlphaFoldDB" id="A0A1G6J0T7"/>
<evidence type="ECO:0000313" key="2">
    <source>
        <dbReference type="Proteomes" id="UP000242949"/>
    </source>
</evidence>
<accession>A0A1G6J0T7</accession>
<dbReference type="EMBL" id="FMYI01000004">
    <property type="protein sequence ID" value="SDC12183.1"/>
    <property type="molecule type" value="Genomic_DNA"/>
</dbReference>
<keyword evidence="2" id="KW-1185">Reference proteome</keyword>
<dbReference type="InterPro" id="IPR047808">
    <property type="entry name" value="CueP-like"/>
</dbReference>
<dbReference type="RefSeq" id="WP_245719425.1">
    <property type="nucleotide sequence ID" value="NZ_FMYI01000004.1"/>
</dbReference>
<protein>
    <submittedName>
        <fullName evidence="1">Uncharacterized protein</fullName>
    </submittedName>
</protein>
<dbReference type="Gene3D" id="2.60.40.3700">
    <property type="match status" value="1"/>
</dbReference>
<reference evidence="2" key="1">
    <citation type="submission" date="2016-09" db="EMBL/GenBank/DDBJ databases">
        <authorList>
            <person name="Varghese N."/>
            <person name="Submissions S."/>
        </authorList>
    </citation>
    <scope>NUCLEOTIDE SEQUENCE [LARGE SCALE GENOMIC DNA]</scope>
    <source>
        <strain evidence="2">S5</strain>
    </source>
</reference>
<evidence type="ECO:0000313" key="1">
    <source>
        <dbReference type="EMBL" id="SDC12183.1"/>
    </source>
</evidence>
<sequence>MKKFMLIIGVVVTGLMVFVLIMNTTNIADQDEVSTEDIKQKVAGYSSGNLQAESASITSDELIVTESDNSETVYDILENDFFVSIAPFIDQTHPCYDHDLIGCQGEMINEDFDVYIEDEDGNVVVDETITSADDGFIDLWLPRDENYTINISSEGKTAESEFSTFSQDNTCITTIQLT</sequence>
<dbReference type="Pfam" id="PF21172">
    <property type="entry name" value="CueP"/>
    <property type="match status" value="1"/>
</dbReference>
<proteinExistence type="predicted"/>
<dbReference type="Proteomes" id="UP000242949">
    <property type="component" value="Unassembled WGS sequence"/>
</dbReference>
<name>A0A1G6J0T7_9BACI</name>